<organism evidence="1">
    <name type="scientific">hydrothermal vent metagenome</name>
    <dbReference type="NCBI Taxonomy" id="652676"/>
    <lineage>
        <taxon>unclassified sequences</taxon>
        <taxon>metagenomes</taxon>
        <taxon>ecological metagenomes</taxon>
    </lineage>
</organism>
<dbReference type="EMBL" id="UOGI01000295">
    <property type="protein sequence ID" value="VAX34341.1"/>
    <property type="molecule type" value="Genomic_DNA"/>
</dbReference>
<gene>
    <name evidence="1" type="ORF">MNBD_NITROSPIRAE03-340</name>
</gene>
<reference evidence="1" key="1">
    <citation type="submission" date="2018-06" db="EMBL/GenBank/DDBJ databases">
        <authorList>
            <person name="Zhirakovskaya E."/>
        </authorList>
    </citation>
    <scope>NUCLEOTIDE SEQUENCE</scope>
</reference>
<evidence type="ECO:0000313" key="1">
    <source>
        <dbReference type="EMBL" id="VAX34341.1"/>
    </source>
</evidence>
<name>A0A3B1D6C0_9ZZZZ</name>
<accession>A0A3B1D6C0</accession>
<proteinExistence type="predicted"/>
<sequence>MNANFMVKVEDARLPDIQKALKAAGIKIRSIVEVYKEGVAEKKEADDARKES</sequence>
<protein>
    <submittedName>
        <fullName evidence="1">Uncharacterized protein</fullName>
    </submittedName>
</protein>
<dbReference type="AlphaFoldDB" id="A0A3B1D6C0"/>